<keyword evidence="1" id="KW-0812">Transmembrane</keyword>
<gene>
    <name evidence="2" type="ORF">GCM10010274_43370</name>
</gene>
<dbReference type="EMBL" id="BMTP01000011">
    <property type="protein sequence ID" value="GGU50037.1"/>
    <property type="molecule type" value="Genomic_DNA"/>
</dbReference>
<keyword evidence="3" id="KW-1185">Reference proteome</keyword>
<comment type="caution">
    <text evidence="2">The sequence shown here is derived from an EMBL/GenBank/DDBJ whole genome shotgun (WGS) entry which is preliminary data.</text>
</comment>
<dbReference type="AlphaFoldDB" id="A0A918I077"/>
<reference evidence="2" key="2">
    <citation type="submission" date="2020-09" db="EMBL/GenBank/DDBJ databases">
        <authorList>
            <person name="Sun Q."/>
            <person name="Ohkuma M."/>
        </authorList>
    </citation>
    <scope>NUCLEOTIDE SEQUENCE</scope>
    <source>
        <strain evidence="2">JCM 4391</strain>
    </source>
</reference>
<feature type="transmembrane region" description="Helical" evidence="1">
    <location>
        <begin position="64"/>
        <end position="87"/>
    </location>
</feature>
<evidence type="ECO:0000256" key="1">
    <source>
        <dbReference type="SAM" id="Phobius"/>
    </source>
</evidence>
<dbReference type="Proteomes" id="UP000636661">
    <property type="component" value="Unassembled WGS sequence"/>
</dbReference>
<accession>A0A918I077</accession>
<feature type="transmembrane region" description="Helical" evidence="1">
    <location>
        <begin position="30"/>
        <end position="52"/>
    </location>
</feature>
<evidence type="ECO:0000313" key="2">
    <source>
        <dbReference type="EMBL" id="GGU50037.1"/>
    </source>
</evidence>
<organism evidence="2 3">
    <name type="scientific">Streptomyces lavendofoliae</name>
    <dbReference type="NCBI Taxonomy" id="67314"/>
    <lineage>
        <taxon>Bacteria</taxon>
        <taxon>Bacillati</taxon>
        <taxon>Actinomycetota</taxon>
        <taxon>Actinomycetes</taxon>
        <taxon>Kitasatosporales</taxon>
        <taxon>Streptomycetaceae</taxon>
        <taxon>Streptomyces</taxon>
    </lineage>
</organism>
<proteinExistence type="predicted"/>
<keyword evidence="1" id="KW-1133">Transmembrane helix</keyword>
<name>A0A918I077_9ACTN</name>
<protein>
    <submittedName>
        <fullName evidence="2">Uncharacterized protein</fullName>
    </submittedName>
</protein>
<keyword evidence="1" id="KW-0472">Membrane</keyword>
<reference evidence="2" key="1">
    <citation type="journal article" date="2014" name="Int. J. Syst. Evol. Microbiol.">
        <title>Complete genome sequence of Corynebacterium casei LMG S-19264T (=DSM 44701T), isolated from a smear-ripened cheese.</title>
        <authorList>
            <consortium name="US DOE Joint Genome Institute (JGI-PGF)"/>
            <person name="Walter F."/>
            <person name="Albersmeier A."/>
            <person name="Kalinowski J."/>
            <person name="Ruckert C."/>
        </authorList>
    </citation>
    <scope>NUCLEOTIDE SEQUENCE</scope>
    <source>
        <strain evidence="2">JCM 4391</strain>
    </source>
</reference>
<evidence type="ECO:0000313" key="3">
    <source>
        <dbReference type="Proteomes" id="UP000636661"/>
    </source>
</evidence>
<sequence>MRSCPDAFTLRCTVLRNSAPFLIWLRALRAALVLATAVGVLAGAVLAAGLALDPDVSAGESLGPFGFMLACALLLIPVPLATAHLLSSKLTARRVGRPMTPDMTEGHHRFEIAGINPYGFTAGDLADRFTAGLKGRAKLSAAPHTYTCIGRADVVILVVADVTLHEREFTVYCSVMPRSRWRRRINGVDAWEVSQQVRSQAEDVVARQAGRRAGPSACAV</sequence>